<dbReference type="Proteomes" id="UP001171916">
    <property type="component" value="Unassembled WGS sequence"/>
</dbReference>
<dbReference type="InterPro" id="IPR000086">
    <property type="entry name" value="NUDIX_hydrolase_dom"/>
</dbReference>
<dbReference type="SUPFAM" id="SSF55811">
    <property type="entry name" value="Nudix"/>
    <property type="match status" value="1"/>
</dbReference>
<reference evidence="8" key="1">
    <citation type="submission" date="2023-06" db="EMBL/GenBank/DDBJ databases">
        <title>Robiginitalea aurantiacus sp. nov. and Algoriphagus sediminis sp. nov., isolated from coastal sediment.</title>
        <authorList>
            <person name="Zhou Z.Y."/>
            <person name="An J."/>
            <person name="Jia Y.W."/>
            <person name="Du Z.J."/>
        </authorList>
    </citation>
    <scope>NUCLEOTIDE SEQUENCE</scope>
    <source>
        <strain evidence="8">C2-7</strain>
    </source>
</reference>
<keyword evidence="6" id="KW-0464">Manganese</keyword>
<comment type="caution">
    <text evidence="8">The sequence shown here is derived from an EMBL/GenBank/DDBJ whole genome shotgun (WGS) entry which is preliminary data.</text>
</comment>
<accession>A0ABT7YA93</accession>
<dbReference type="CDD" id="cd03426">
    <property type="entry name" value="NUDIX_CoAse_Nudt7"/>
    <property type="match status" value="1"/>
</dbReference>
<proteinExistence type="predicted"/>
<dbReference type="GO" id="GO:0035539">
    <property type="term" value="F:8-oxo-7,8-dihydrodeoxyguanosine triphosphate pyrophosphatase activity"/>
    <property type="evidence" value="ECO:0007669"/>
    <property type="project" value="UniProtKB-EC"/>
</dbReference>
<comment type="cofactor">
    <cofactor evidence="1">
        <name>Mn(2+)</name>
        <dbReference type="ChEBI" id="CHEBI:29035"/>
    </cofactor>
</comment>
<evidence type="ECO:0000256" key="4">
    <source>
        <dbReference type="ARBA" id="ARBA00022801"/>
    </source>
</evidence>
<keyword evidence="5" id="KW-0460">Magnesium</keyword>
<dbReference type="PROSITE" id="PS51462">
    <property type="entry name" value="NUDIX"/>
    <property type="match status" value="1"/>
</dbReference>
<dbReference type="Gene3D" id="3.90.79.10">
    <property type="entry name" value="Nucleoside Triphosphate Pyrophosphohydrolase"/>
    <property type="match status" value="1"/>
</dbReference>
<keyword evidence="9" id="KW-1185">Reference proteome</keyword>
<feature type="domain" description="Nudix hydrolase" evidence="7">
    <location>
        <begin position="44"/>
        <end position="180"/>
    </location>
</feature>
<comment type="cofactor">
    <cofactor evidence="2">
        <name>Mg(2+)</name>
        <dbReference type="ChEBI" id="CHEBI:18420"/>
    </cofactor>
</comment>
<dbReference type="EC" id="3.6.1.55" evidence="8"/>
<dbReference type="Pfam" id="PF00293">
    <property type="entry name" value="NUDIX"/>
    <property type="match status" value="1"/>
</dbReference>
<dbReference type="InterPro" id="IPR015797">
    <property type="entry name" value="NUDIX_hydrolase-like_dom_sf"/>
</dbReference>
<keyword evidence="4 8" id="KW-0378">Hydrolase</keyword>
<evidence type="ECO:0000256" key="2">
    <source>
        <dbReference type="ARBA" id="ARBA00001946"/>
    </source>
</evidence>
<gene>
    <name evidence="8" type="ORF">QVH07_04660</name>
</gene>
<dbReference type="RefSeq" id="WP_289998985.1">
    <property type="nucleotide sequence ID" value="NZ_JAUEPH010000002.1"/>
</dbReference>
<keyword evidence="3" id="KW-0479">Metal-binding</keyword>
<evidence type="ECO:0000256" key="5">
    <source>
        <dbReference type="ARBA" id="ARBA00022842"/>
    </source>
</evidence>
<dbReference type="EMBL" id="JAUEPH010000002">
    <property type="protein sequence ID" value="MDN3203423.1"/>
    <property type="molecule type" value="Genomic_DNA"/>
</dbReference>
<name>A0ABT7YA93_9BACT</name>
<evidence type="ECO:0000256" key="3">
    <source>
        <dbReference type="ARBA" id="ARBA00022723"/>
    </source>
</evidence>
<evidence type="ECO:0000256" key="6">
    <source>
        <dbReference type="ARBA" id="ARBA00023211"/>
    </source>
</evidence>
<evidence type="ECO:0000259" key="7">
    <source>
        <dbReference type="PROSITE" id="PS51462"/>
    </source>
</evidence>
<evidence type="ECO:0000256" key="1">
    <source>
        <dbReference type="ARBA" id="ARBA00001936"/>
    </source>
</evidence>
<evidence type="ECO:0000313" key="8">
    <source>
        <dbReference type="EMBL" id="MDN3203423.1"/>
    </source>
</evidence>
<protein>
    <submittedName>
        <fullName evidence="8">CoA pyrophosphatase</fullName>
        <ecNumber evidence="8">3.6.1.55</ecNumber>
    </submittedName>
</protein>
<dbReference type="PANTHER" id="PTHR12992">
    <property type="entry name" value="NUDIX HYDROLASE"/>
    <property type="match status" value="1"/>
</dbReference>
<organism evidence="8 9">
    <name type="scientific">Algoriphagus sediminis</name>
    <dbReference type="NCBI Taxonomy" id="3057113"/>
    <lineage>
        <taxon>Bacteria</taxon>
        <taxon>Pseudomonadati</taxon>
        <taxon>Bacteroidota</taxon>
        <taxon>Cytophagia</taxon>
        <taxon>Cytophagales</taxon>
        <taxon>Cyclobacteriaceae</taxon>
        <taxon>Algoriphagus</taxon>
    </lineage>
</organism>
<dbReference type="InterPro" id="IPR045121">
    <property type="entry name" value="CoAse"/>
</dbReference>
<dbReference type="PANTHER" id="PTHR12992:SF11">
    <property type="entry name" value="MITOCHONDRIAL COENZYME A DIPHOSPHATASE NUDT8"/>
    <property type="match status" value="1"/>
</dbReference>
<evidence type="ECO:0000313" key="9">
    <source>
        <dbReference type="Proteomes" id="UP001171916"/>
    </source>
</evidence>
<sequence length="210" mass="23750">MNFTDLILRIERGLNKPLPGKLAHLAMAPSPIDERRFYPEIPENHRKGAVLILFYPQDGEVYFPLIKRPKYEGVHSGQIAFPGGKVEKEDPNLSFTALREAQEEVGVNPERVKILGELTNLFIPPSNFLVSPYIGITPVKPNFVAEEKEVESILLPSLKGILDPEIKKEKKFHFSSNMVLDTPYFEINGEVVWGATAMMISELLHILQEE</sequence>